<dbReference type="Proteomes" id="UP000288178">
    <property type="component" value="Unassembled WGS sequence"/>
</dbReference>
<sequence length="765" mass="80158">MSAAGGTLVVDGASLTLPADALQADTELTLEQLPADPAAGELLHLRLSPAGRRLAATAELAVDLPAAPADTQAFWDVGGDLVLAPSTRSGDRFTLRLDSLGVDGDGRRLDPAAAKPSGRRHALAAASPAGGDLKLQVQDCQAKARALTRRLADMLQRDAIDEAQLLSDALVDLVQQCQALEVQQAQAEACTQQAAAVAAIQQSAPPTLAELDKRVRDLLGTTDAVRKVLASCPVVPEVDTLLRASIEQYTRVLKADLDAGRLEGAAGARELSRLFAVDADCQLLGLDDACTVLRTEVFPEVLNGMRVDAFAECRERGSSLPVSQLIDLGVFTGREGKFLDFARYTTADLELDAAMCTAPELQVRVFGSDDALDDRPDLDTRIVALGALGQYTQRGEVRPPRAGRIVLSGPIKVSRCPDGNALGADLVVRLATNDGTGAVLARRPHDGTRFTLDSAPIDLSLPQILATAGQDPASTTGVSLTLTQEGGACTSLLDEDKVVLTSPVRLFQLDLVFGLAESWRGTVTLETQFSEQLRSSYGLTFLTEEESVCGTSCGSIVSSHSVSAAWVIPVEMVADLAAGTTRSLVPSGQPTLSGSWSGQTLATQLFEQADGCTRSRSLEEGYGASPLDAVLPTLTLQRGTDDSLRLAVAGDGSMRFSGPQSSRLQGAVTCRTSITNDPPVSTNVTVIGNLATPAIAATRSAAAAADAVWEGEVVLGGNATSCGAAAGTDSSLVGEVFNPGDNEVSVEDQACPQSTRLRWRLERQR</sequence>
<name>A0A3S2UPD2_9BURK</name>
<keyword evidence="2" id="KW-1185">Reference proteome</keyword>
<proteinExistence type="predicted"/>
<evidence type="ECO:0000313" key="2">
    <source>
        <dbReference type="Proteomes" id="UP000288178"/>
    </source>
</evidence>
<gene>
    <name evidence="1" type="ORF">ENE75_13805</name>
</gene>
<dbReference type="EMBL" id="SACT01000004">
    <property type="protein sequence ID" value="RVT50877.1"/>
    <property type="molecule type" value="Genomic_DNA"/>
</dbReference>
<reference evidence="1 2" key="1">
    <citation type="submission" date="2019-01" db="EMBL/GenBank/DDBJ databases">
        <authorList>
            <person name="Chen W.-M."/>
        </authorList>
    </citation>
    <scope>NUCLEOTIDE SEQUENCE [LARGE SCALE GENOMIC DNA]</scope>
    <source>
        <strain evidence="1 2">ICH-3</strain>
    </source>
</reference>
<comment type="caution">
    <text evidence="1">The sequence shown here is derived from an EMBL/GenBank/DDBJ whole genome shotgun (WGS) entry which is preliminary data.</text>
</comment>
<accession>A0A3S2UPD2</accession>
<evidence type="ECO:0000313" key="1">
    <source>
        <dbReference type="EMBL" id="RVT50877.1"/>
    </source>
</evidence>
<dbReference type="AlphaFoldDB" id="A0A3S2UPD2"/>
<organism evidence="1 2">
    <name type="scientific">Rubrivivax albus</name>
    <dbReference type="NCBI Taxonomy" id="2499835"/>
    <lineage>
        <taxon>Bacteria</taxon>
        <taxon>Pseudomonadati</taxon>
        <taxon>Pseudomonadota</taxon>
        <taxon>Betaproteobacteria</taxon>
        <taxon>Burkholderiales</taxon>
        <taxon>Sphaerotilaceae</taxon>
        <taxon>Rubrivivax</taxon>
    </lineage>
</organism>
<protein>
    <submittedName>
        <fullName evidence="1">Uncharacterized protein</fullName>
    </submittedName>
</protein>